<dbReference type="eggNOG" id="ENOG502S7Z4">
    <property type="taxonomic scope" value="Eukaryota"/>
</dbReference>
<proteinExistence type="predicted"/>
<dbReference type="HOGENOM" id="CLU_410527_0_0_1"/>
<dbReference type="GeneID" id="2895410"/>
<dbReference type="SUPFAM" id="SSF48065">
    <property type="entry name" value="DBL homology domain (DH-domain)"/>
    <property type="match status" value="1"/>
</dbReference>
<dbReference type="GO" id="GO:0005085">
    <property type="term" value="F:guanyl-nucleotide exchange factor activity"/>
    <property type="evidence" value="ECO:0007669"/>
    <property type="project" value="InterPro"/>
</dbReference>
<keyword evidence="4" id="KW-1185">Reference proteome</keyword>
<sequence>MSSLQYNLASPIEFLTRFFDRKINDSVDIVEETPEDVQRRYLFMEFISSETEYLEMLKLFEHTYLATLNKSDHIAWQMTFRVVQNLVKGHEKLLEQVFGWLELPISTDDNKAEINWELHASHIGNKFQSLNSLSNFIQVYVEKLLLLEPHYKDYVYHYSLCNTFKKHGIFNAKLIKQLYQMEPMLKKFQQQRLNSQCTDLFRRNISFESLRHLPIARLGHYKVFFDSFLKSIESLILQTDTTIGEDNAMDLMGKGQKGETKCGSAALKILSALKEEYAVPKNWELLKMCVISVQHMLLRVDGVNFSNLIDKPSQRISSKLKFKNPDEYVPVSALGVPQLTGILNTVWIEVSEGQKLWNNTVRSIDTWRRKRALYPIFQLKGKQLGAFLYKSYLVLARIPMIPMTELQTNSAADVHWTIKFAIPLTNCKLIPIDKEQNKYNEIGLHEDTASKIELFKLEWFLYGDIFETIFIFDNSYECKQWSDALQTIIDLNGFTSKPMEADSVENYYQMGNSTYAPIRIAPKLTFADAVSKTLNLNITRRQYSLINHPVQHYYYYTSFKLNIRFDALKSGPTNQKTGIAFSRDKYSFLERQVFALQHPFDSLQSPSKAISLSDNSDSKAESSTNTDPSLALTIQTTQSYPSSFKSSRSFVLLKSKCSDIKSFFKGSNC</sequence>
<dbReference type="EMBL" id="CR382126">
    <property type="protein sequence ID" value="CAG98757.1"/>
    <property type="molecule type" value="Genomic_DNA"/>
</dbReference>
<feature type="domain" description="DH" evidence="2">
    <location>
        <begin position="38"/>
        <end position="303"/>
    </location>
</feature>
<dbReference type="Gene3D" id="1.20.900.10">
    <property type="entry name" value="Dbl homology (DH) domain"/>
    <property type="match status" value="1"/>
</dbReference>
<organism evidence="3 4">
    <name type="scientific">Kluyveromyces lactis (strain ATCC 8585 / CBS 2359 / DSM 70799 / NBRC 1267 / NRRL Y-1140 / WM37)</name>
    <name type="common">Yeast</name>
    <name type="synonym">Candida sphaerica</name>
    <dbReference type="NCBI Taxonomy" id="284590"/>
    <lineage>
        <taxon>Eukaryota</taxon>
        <taxon>Fungi</taxon>
        <taxon>Dikarya</taxon>
        <taxon>Ascomycota</taxon>
        <taxon>Saccharomycotina</taxon>
        <taxon>Saccharomycetes</taxon>
        <taxon>Saccharomycetales</taxon>
        <taxon>Saccharomycetaceae</taxon>
        <taxon>Kluyveromyces</taxon>
    </lineage>
</organism>
<dbReference type="InterPro" id="IPR035899">
    <property type="entry name" value="DBL_dom_sf"/>
</dbReference>
<evidence type="ECO:0000313" key="4">
    <source>
        <dbReference type="Proteomes" id="UP000000598"/>
    </source>
</evidence>
<name>Q6CJ40_KLULA</name>
<evidence type="ECO:0000256" key="1">
    <source>
        <dbReference type="SAM" id="MobiDB-lite"/>
    </source>
</evidence>
<dbReference type="KEGG" id="kla:KLLA0_F21714g"/>
<dbReference type="PaxDb" id="284590-Q6CJ40"/>
<protein>
    <submittedName>
        <fullName evidence="3">KLLA0F21714p</fullName>
    </submittedName>
</protein>
<dbReference type="PROSITE" id="PS50010">
    <property type="entry name" value="DH_2"/>
    <property type="match status" value="1"/>
</dbReference>
<evidence type="ECO:0000313" key="3">
    <source>
        <dbReference type="EMBL" id="CAG98757.1"/>
    </source>
</evidence>
<dbReference type="Proteomes" id="UP000000598">
    <property type="component" value="Chromosome F"/>
</dbReference>
<dbReference type="InParanoid" id="Q6CJ40"/>
<gene>
    <name evidence="3" type="ORF">KLLA0_F21714g</name>
</gene>
<dbReference type="AlphaFoldDB" id="Q6CJ40"/>
<dbReference type="OMA" id="ESTMVPR"/>
<dbReference type="InterPro" id="IPR000219">
    <property type="entry name" value="DH_dom"/>
</dbReference>
<dbReference type="Pfam" id="PF00621">
    <property type="entry name" value="RhoGEF"/>
    <property type="match status" value="1"/>
</dbReference>
<dbReference type="RefSeq" id="XP_456049.1">
    <property type="nucleotide sequence ID" value="XM_456049.1"/>
</dbReference>
<feature type="region of interest" description="Disordered" evidence="1">
    <location>
        <begin position="604"/>
        <end position="627"/>
    </location>
</feature>
<accession>Q6CJ40</accession>
<evidence type="ECO:0000259" key="2">
    <source>
        <dbReference type="PROSITE" id="PS50010"/>
    </source>
</evidence>
<reference evidence="3 4" key="1">
    <citation type="journal article" date="2004" name="Nature">
        <title>Genome evolution in yeasts.</title>
        <authorList>
            <consortium name="Genolevures"/>
            <person name="Dujon B."/>
            <person name="Sherman D."/>
            <person name="Fischer G."/>
            <person name="Durrens P."/>
            <person name="Casaregola S."/>
            <person name="Lafontaine I."/>
            <person name="de Montigny J."/>
            <person name="Marck C."/>
            <person name="Neuveglise C."/>
            <person name="Talla E."/>
            <person name="Goffard N."/>
            <person name="Frangeul L."/>
            <person name="Aigle M."/>
            <person name="Anthouard V."/>
            <person name="Babour A."/>
            <person name="Barbe V."/>
            <person name="Barnay S."/>
            <person name="Blanchin S."/>
            <person name="Beckerich J.M."/>
            <person name="Beyne E."/>
            <person name="Bleykasten C."/>
            <person name="Boisrame A."/>
            <person name="Boyer J."/>
            <person name="Cattolico L."/>
            <person name="Confanioleri F."/>
            <person name="de Daruvar A."/>
            <person name="Despons L."/>
            <person name="Fabre E."/>
            <person name="Fairhead C."/>
            <person name="Ferry-Dumazet H."/>
            <person name="Groppi A."/>
            <person name="Hantraye F."/>
            <person name="Hennequin C."/>
            <person name="Jauniaux N."/>
            <person name="Joyet P."/>
            <person name="Kachouri R."/>
            <person name="Kerrest A."/>
            <person name="Koszul R."/>
            <person name="Lemaire M."/>
            <person name="Lesur I."/>
            <person name="Ma L."/>
            <person name="Muller H."/>
            <person name="Nicaud J.M."/>
            <person name="Nikolski M."/>
            <person name="Oztas S."/>
            <person name="Ozier-Kalogeropoulos O."/>
            <person name="Pellenz S."/>
            <person name="Potier S."/>
            <person name="Richard G.F."/>
            <person name="Straub M.L."/>
            <person name="Suleau A."/>
            <person name="Swennene D."/>
            <person name="Tekaia F."/>
            <person name="Wesolowski-Louvel M."/>
            <person name="Westhof E."/>
            <person name="Wirth B."/>
            <person name="Zeniou-Meyer M."/>
            <person name="Zivanovic I."/>
            <person name="Bolotin-Fukuhara M."/>
            <person name="Thierry A."/>
            <person name="Bouchier C."/>
            <person name="Caudron B."/>
            <person name="Scarpelli C."/>
            <person name="Gaillardin C."/>
            <person name="Weissenbach J."/>
            <person name="Wincker P."/>
            <person name="Souciet J.L."/>
        </authorList>
    </citation>
    <scope>NUCLEOTIDE SEQUENCE [LARGE SCALE GENOMIC DNA]</scope>
    <source>
        <strain evidence="4">ATCC 8585 / CBS 2359 / DSM 70799 / NBRC 1267 / NRRL Y-1140 / WM37</strain>
    </source>
</reference>